<comment type="caution">
    <text evidence="9">The sequence shown here is derived from an EMBL/GenBank/DDBJ whole genome shotgun (WGS) entry which is preliminary data.</text>
</comment>
<accession>A0A162JIJ7</accession>
<dbReference type="OrthoDB" id="5086884at2759"/>
<evidence type="ECO:0000313" key="10">
    <source>
        <dbReference type="Proteomes" id="UP000243498"/>
    </source>
</evidence>
<dbReference type="PANTHER" id="PTHR23506:SF23">
    <property type="entry name" value="GH10249P"/>
    <property type="match status" value="1"/>
</dbReference>
<feature type="transmembrane region" description="Helical" evidence="7">
    <location>
        <begin position="21"/>
        <end position="47"/>
    </location>
</feature>
<feature type="transmembrane region" description="Helical" evidence="7">
    <location>
        <begin position="189"/>
        <end position="209"/>
    </location>
</feature>
<dbReference type="EMBL" id="AZHC01000009">
    <property type="protein sequence ID" value="OAA44838.1"/>
    <property type="molecule type" value="Genomic_DNA"/>
</dbReference>
<dbReference type="AlphaFoldDB" id="A0A162JIJ7"/>
<dbReference type="InterPro" id="IPR020846">
    <property type="entry name" value="MFS_dom"/>
</dbReference>
<dbReference type="GO" id="GO:0022857">
    <property type="term" value="F:transmembrane transporter activity"/>
    <property type="evidence" value="ECO:0007669"/>
    <property type="project" value="InterPro"/>
</dbReference>
<dbReference type="Pfam" id="PF07690">
    <property type="entry name" value="MFS_1"/>
    <property type="match status" value="1"/>
</dbReference>
<feature type="transmembrane region" description="Helical" evidence="7">
    <location>
        <begin position="345"/>
        <end position="364"/>
    </location>
</feature>
<proteinExistence type="predicted"/>
<keyword evidence="10" id="KW-1185">Reference proteome</keyword>
<dbReference type="PROSITE" id="PS50850">
    <property type="entry name" value="MFS"/>
    <property type="match status" value="1"/>
</dbReference>
<dbReference type="GO" id="GO:0016020">
    <property type="term" value="C:membrane"/>
    <property type="evidence" value="ECO:0007669"/>
    <property type="project" value="UniProtKB-SubCell"/>
</dbReference>
<dbReference type="PANTHER" id="PTHR23506">
    <property type="entry name" value="GH10249P"/>
    <property type="match status" value="1"/>
</dbReference>
<dbReference type="STRING" id="1081105.A0A162JIJ7"/>
<feature type="transmembrane region" description="Helical" evidence="7">
    <location>
        <begin position="414"/>
        <end position="435"/>
    </location>
</feature>
<evidence type="ECO:0000313" key="9">
    <source>
        <dbReference type="EMBL" id="OAA44838.1"/>
    </source>
</evidence>
<dbReference type="InterPro" id="IPR011701">
    <property type="entry name" value="MFS"/>
</dbReference>
<sequence length="487" mass="52396">MTVSRVWEMMRRKGGKPPFLLHIRSSVPFILLMVAVAVFTDIFPYAVIVPALPDALEDRARVSQGRVQFWISVSLAAFGGAVFISAPIWGVLADRTKDRRTPMIVGLVLLITATLLLCFMRNVAMLVLGRILQGMTNALTWSVGLALVVDTVSTERLGWAMGWIGVALALGTLTSPLLGGVVYSTGGYYEVWAMCFALIAVDIVLRLAVIEKKYAASWLTRAETLPSQATGIPAPSTSSKVEEAEETSSDQPHDPESLLHGEKRSQQAVKETLRVFTSPRLLAALWATVVEAAVLAAFDATLPIFVEKTFRWNSTGAGLIFLPLVFPTCLGPVVGHLCDRYGPRWLSASGFLIYTPFLVCLRFVEENTLSHKILLCGLLLGIGVGVAFTFGPVTAEITYAIEERCNDGGEKPIALGYALYNIAFSAGVIIGPLLGGFVKEHAGFASVGWSLAILSAVTSISCATLIGGPPLWKKSRQQQNNGATGLP</sequence>
<feature type="transmembrane region" description="Helical" evidence="7">
    <location>
        <begin position="447"/>
        <end position="468"/>
    </location>
</feature>
<dbReference type="InterPro" id="IPR050930">
    <property type="entry name" value="MFS_Vesicular_Transporter"/>
</dbReference>
<dbReference type="OMA" id="TRTPEVW"/>
<evidence type="ECO:0000259" key="8">
    <source>
        <dbReference type="PROSITE" id="PS50850"/>
    </source>
</evidence>
<evidence type="ECO:0000256" key="7">
    <source>
        <dbReference type="SAM" id="Phobius"/>
    </source>
</evidence>
<evidence type="ECO:0000256" key="5">
    <source>
        <dbReference type="ARBA" id="ARBA00023136"/>
    </source>
</evidence>
<feature type="transmembrane region" description="Helical" evidence="7">
    <location>
        <begin position="281"/>
        <end position="306"/>
    </location>
</feature>
<evidence type="ECO:0000256" key="6">
    <source>
        <dbReference type="SAM" id="MobiDB-lite"/>
    </source>
</evidence>
<feature type="compositionally biased region" description="Basic and acidic residues" evidence="6">
    <location>
        <begin position="251"/>
        <end position="262"/>
    </location>
</feature>
<gene>
    <name evidence="9" type="ORF">NOR_03592</name>
</gene>
<dbReference type="CDD" id="cd17325">
    <property type="entry name" value="MFS_MdtG_SLC18_like"/>
    <property type="match status" value="1"/>
</dbReference>
<keyword evidence="2" id="KW-0813">Transport</keyword>
<feature type="region of interest" description="Disordered" evidence="6">
    <location>
        <begin position="228"/>
        <end position="262"/>
    </location>
</feature>
<feature type="transmembrane region" description="Helical" evidence="7">
    <location>
        <begin position="318"/>
        <end position="338"/>
    </location>
</feature>
<keyword evidence="4 7" id="KW-1133">Transmembrane helix</keyword>
<dbReference type="SUPFAM" id="SSF103473">
    <property type="entry name" value="MFS general substrate transporter"/>
    <property type="match status" value="1"/>
</dbReference>
<feature type="transmembrane region" description="Helical" evidence="7">
    <location>
        <begin position="130"/>
        <end position="149"/>
    </location>
</feature>
<feature type="domain" description="Major facilitator superfamily (MFS) profile" evidence="8">
    <location>
        <begin position="30"/>
        <end position="473"/>
    </location>
</feature>
<feature type="transmembrane region" description="Helical" evidence="7">
    <location>
        <begin position="370"/>
        <end position="393"/>
    </location>
</feature>
<dbReference type="Gene3D" id="1.20.1250.20">
    <property type="entry name" value="MFS general substrate transporter like domains"/>
    <property type="match status" value="1"/>
</dbReference>
<evidence type="ECO:0000256" key="3">
    <source>
        <dbReference type="ARBA" id="ARBA00022692"/>
    </source>
</evidence>
<organism evidence="9 10">
    <name type="scientific">Metarhizium rileyi (strain RCEF 4871)</name>
    <name type="common">Nomuraea rileyi</name>
    <dbReference type="NCBI Taxonomy" id="1649241"/>
    <lineage>
        <taxon>Eukaryota</taxon>
        <taxon>Fungi</taxon>
        <taxon>Dikarya</taxon>
        <taxon>Ascomycota</taxon>
        <taxon>Pezizomycotina</taxon>
        <taxon>Sordariomycetes</taxon>
        <taxon>Hypocreomycetidae</taxon>
        <taxon>Hypocreales</taxon>
        <taxon>Clavicipitaceae</taxon>
        <taxon>Metarhizium</taxon>
    </lineage>
</organism>
<evidence type="ECO:0000256" key="2">
    <source>
        <dbReference type="ARBA" id="ARBA00022448"/>
    </source>
</evidence>
<dbReference type="Proteomes" id="UP000243498">
    <property type="component" value="Unassembled WGS sequence"/>
</dbReference>
<keyword evidence="5 7" id="KW-0472">Membrane</keyword>
<name>A0A162JIJ7_METRR</name>
<dbReference type="InterPro" id="IPR036259">
    <property type="entry name" value="MFS_trans_sf"/>
</dbReference>
<protein>
    <submittedName>
        <fullName evidence="9">Major facilitator superfamily domain, general substrate transporter</fullName>
    </submittedName>
</protein>
<feature type="compositionally biased region" description="Polar residues" evidence="6">
    <location>
        <begin position="228"/>
        <end position="239"/>
    </location>
</feature>
<feature type="transmembrane region" description="Helical" evidence="7">
    <location>
        <begin position="104"/>
        <end position="124"/>
    </location>
</feature>
<reference evidence="9 10" key="1">
    <citation type="journal article" date="2016" name="Genome Biol. Evol.">
        <title>Divergent and convergent evolution of fungal pathogenicity.</title>
        <authorList>
            <person name="Shang Y."/>
            <person name="Xiao G."/>
            <person name="Zheng P."/>
            <person name="Cen K."/>
            <person name="Zhan S."/>
            <person name="Wang C."/>
        </authorList>
    </citation>
    <scope>NUCLEOTIDE SEQUENCE [LARGE SCALE GENOMIC DNA]</scope>
    <source>
        <strain evidence="9 10">RCEF 4871</strain>
    </source>
</reference>
<feature type="transmembrane region" description="Helical" evidence="7">
    <location>
        <begin position="67"/>
        <end position="92"/>
    </location>
</feature>
<keyword evidence="3 7" id="KW-0812">Transmembrane</keyword>
<evidence type="ECO:0000256" key="1">
    <source>
        <dbReference type="ARBA" id="ARBA00004141"/>
    </source>
</evidence>
<feature type="transmembrane region" description="Helical" evidence="7">
    <location>
        <begin position="161"/>
        <end position="183"/>
    </location>
</feature>
<evidence type="ECO:0000256" key="4">
    <source>
        <dbReference type="ARBA" id="ARBA00022989"/>
    </source>
</evidence>
<comment type="subcellular location">
    <subcellularLocation>
        <location evidence="1">Membrane</location>
        <topology evidence="1">Multi-pass membrane protein</topology>
    </subcellularLocation>
</comment>